<dbReference type="Proteomes" id="UP000734854">
    <property type="component" value="Unassembled WGS sequence"/>
</dbReference>
<proteinExistence type="predicted"/>
<gene>
    <name evidence="1" type="ORF">ZIOFF_056734</name>
</gene>
<dbReference type="PANTHER" id="PTHR11439:SF463">
    <property type="entry name" value="REVERSE TRANSCRIPTASE TY1_COPIA-TYPE DOMAIN-CONTAINING PROTEIN"/>
    <property type="match status" value="1"/>
</dbReference>
<name>A0A8J5FYD9_ZINOF</name>
<dbReference type="PANTHER" id="PTHR11439">
    <property type="entry name" value="GAG-POL-RELATED RETROTRANSPOSON"/>
    <property type="match status" value="1"/>
</dbReference>
<sequence>MFLKKRKTARKRRRIYRHKEHRKEEVVADFKILILVVKVEEEEVTLARDSRIKIQILIVAYAEEMVMTLKVVGIDAKGAEMQITQKKTVGFKMRMRQRRQTSLKKMKPIRFMHEPSKLHYAAAKRILRYLQGTRKLGIKYVKEKENKLVGYTDSDWAGSLDDRKSTSGYIFCLGSKIISWVSKKQKTVSLSSAEAEYIAVTDAACEAVWLRRILSDVEQKQEAPTTIFCDNNSTIAMTKNPVFHARTKHIELRHHFIRDFVSDKKIQLKFINTNEQLADGFTKAVSSGKIEQLRNHVRIT</sequence>
<comment type="caution">
    <text evidence="1">The sequence shown here is derived from an EMBL/GenBank/DDBJ whole genome shotgun (WGS) entry which is preliminary data.</text>
</comment>
<evidence type="ECO:0000313" key="1">
    <source>
        <dbReference type="EMBL" id="KAG6487976.1"/>
    </source>
</evidence>
<evidence type="ECO:0000313" key="2">
    <source>
        <dbReference type="Proteomes" id="UP000734854"/>
    </source>
</evidence>
<dbReference type="EMBL" id="JACMSC010000015">
    <property type="protein sequence ID" value="KAG6487976.1"/>
    <property type="molecule type" value="Genomic_DNA"/>
</dbReference>
<protein>
    <recommendedName>
        <fullName evidence="3">Polyprotein</fullName>
    </recommendedName>
</protein>
<evidence type="ECO:0008006" key="3">
    <source>
        <dbReference type="Google" id="ProtNLM"/>
    </source>
</evidence>
<accession>A0A8J5FYD9</accession>
<keyword evidence="2" id="KW-1185">Reference proteome</keyword>
<reference evidence="1 2" key="1">
    <citation type="submission" date="2020-08" db="EMBL/GenBank/DDBJ databases">
        <title>Plant Genome Project.</title>
        <authorList>
            <person name="Zhang R.-G."/>
        </authorList>
    </citation>
    <scope>NUCLEOTIDE SEQUENCE [LARGE SCALE GENOMIC DNA]</scope>
    <source>
        <tissue evidence="1">Rhizome</tissue>
    </source>
</reference>
<dbReference type="SUPFAM" id="SSF56672">
    <property type="entry name" value="DNA/RNA polymerases"/>
    <property type="match status" value="1"/>
</dbReference>
<dbReference type="AlphaFoldDB" id="A0A8J5FYD9"/>
<dbReference type="CDD" id="cd09272">
    <property type="entry name" value="RNase_HI_RT_Ty1"/>
    <property type="match status" value="1"/>
</dbReference>
<organism evidence="1 2">
    <name type="scientific">Zingiber officinale</name>
    <name type="common">Ginger</name>
    <name type="synonym">Amomum zingiber</name>
    <dbReference type="NCBI Taxonomy" id="94328"/>
    <lineage>
        <taxon>Eukaryota</taxon>
        <taxon>Viridiplantae</taxon>
        <taxon>Streptophyta</taxon>
        <taxon>Embryophyta</taxon>
        <taxon>Tracheophyta</taxon>
        <taxon>Spermatophyta</taxon>
        <taxon>Magnoliopsida</taxon>
        <taxon>Liliopsida</taxon>
        <taxon>Zingiberales</taxon>
        <taxon>Zingiberaceae</taxon>
        <taxon>Zingiber</taxon>
    </lineage>
</organism>
<dbReference type="InterPro" id="IPR043502">
    <property type="entry name" value="DNA/RNA_pol_sf"/>
</dbReference>